<dbReference type="CDD" id="cd17249">
    <property type="entry name" value="RMtype1_S_EcoR124I-TRD2-CR2_like"/>
    <property type="match status" value="1"/>
</dbReference>
<organism evidence="3 4">
    <name type="scientific">Plantactinospora soyae</name>
    <dbReference type="NCBI Taxonomy" id="1544732"/>
    <lineage>
        <taxon>Bacteria</taxon>
        <taxon>Bacillati</taxon>
        <taxon>Actinomycetota</taxon>
        <taxon>Actinomycetes</taxon>
        <taxon>Micromonosporales</taxon>
        <taxon>Micromonosporaceae</taxon>
        <taxon>Plantactinospora</taxon>
    </lineage>
</organism>
<dbReference type="GO" id="GO:0003677">
    <property type="term" value="F:DNA binding"/>
    <property type="evidence" value="ECO:0007669"/>
    <property type="project" value="UniProtKB-KW"/>
</dbReference>
<evidence type="ECO:0000313" key="3">
    <source>
        <dbReference type="EMBL" id="MBE1489010.1"/>
    </source>
</evidence>
<dbReference type="EC" id="3.1.21.3" evidence="3"/>
<dbReference type="EMBL" id="JADBEB010000001">
    <property type="protein sequence ID" value="MBE1489010.1"/>
    <property type="molecule type" value="Genomic_DNA"/>
</dbReference>
<dbReference type="Proteomes" id="UP000649753">
    <property type="component" value="Unassembled WGS sequence"/>
</dbReference>
<keyword evidence="4" id="KW-1185">Reference proteome</keyword>
<keyword evidence="3" id="KW-0378">Hydrolase</keyword>
<dbReference type="PANTHER" id="PTHR30408">
    <property type="entry name" value="TYPE-1 RESTRICTION ENZYME ECOKI SPECIFICITY PROTEIN"/>
    <property type="match status" value="1"/>
</dbReference>
<keyword evidence="1" id="KW-0680">Restriction system</keyword>
<dbReference type="SUPFAM" id="SSF116734">
    <property type="entry name" value="DNA methylase specificity domain"/>
    <property type="match status" value="2"/>
</dbReference>
<sequence>MSEWTMLRLGDAITVKHGYAFKGEYFSDVGPGGLLVTPGNFAIGGGFQIGKAKYYDGPMPDGFILDPGAIVVTMTDLSKGGDTLGYSAKVPNDGRIYLHNQRIGLTQIVRPDLVDRNFLYYSLQTPLYRSHVLAGATGSTVRHTSPSRIYDYVLRLPGLDIQRMIAAILGIIDEKIAVNEQVARTAFGLASAMYRRYSEERSSWRAIRLADTARWYSGGTPTTSEPLYWGGATPWISAASLKSSWIDHSERRITALGAVNGTRLVPAGTVIFVVRGSSLKDEFRIGITQREVAFGQDCKALLPVEGVSADVLFHAIKSRSAQILEMVDETSIGAGRLATELIQELPVMLPSSTEDRVVDELRMLNRLAAARQGESRLMLSLRDALLPRLMSGEIRVRDAEREVENAL</sequence>
<dbReference type="InterPro" id="IPR044946">
    <property type="entry name" value="Restrct_endonuc_typeI_TRD_sf"/>
</dbReference>
<evidence type="ECO:0000256" key="2">
    <source>
        <dbReference type="ARBA" id="ARBA00023125"/>
    </source>
</evidence>
<comment type="caution">
    <text evidence="3">The sequence shown here is derived from an EMBL/GenBank/DDBJ whole genome shotgun (WGS) entry which is preliminary data.</text>
</comment>
<name>A0A927MDC5_9ACTN</name>
<proteinExistence type="predicted"/>
<gene>
    <name evidence="3" type="ORF">H4W31_004648</name>
</gene>
<keyword evidence="2" id="KW-0238">DNA-binding</keyword>
<dbReference type="PANTHER" id="PTHR30408:SF13">
    <property type="entry name" value="TYPE I RESTRICTION ENZYME HINDI SPECIFICITY SUBUNIT"/>
    <property type="match status" value="1"/>
</dbReference>
<evidence type="ECO:0000256" key="1">
    <source>
        <dbReference type="ARBA" id="ARBA00022747"/>
    </source>
</evidence>
<evidence type="ECO:0000313" key="4">
    <source>
        <dbReference type="Proteomes" id="UP000649753"/>
    </source>
</evidence>
<dbReference type="GO" id="GO:0009307">
    <property type="term" value="P:DNA restriction-modification system"/>
    <property type="evidence" value="ECO:0007669"/>
    <property type="project" value="UniProtKB-KW"/>
</dbReference>
<accession>A0A927MDC5</accession>
<dbReference type="InterPro" id="IPR052021">
    <property type="entry name" value="Type-I_RS_S_subunit"/>
</dbReference>
<reference evidence="3" key="1">
    <citation type="submission" date="2020-10" db="EMBL/GenBank/DDBJ databases">
        <title>Sequencing the genomes of 1000 actinobacteria strains.</title>
        <authorList>
            <person name="Klenk H.-P."/>
        </authorList>
    </citation>
    <scope>NUCLEOTIDE SEQUENCE</scope>
    <source>
        <strain evidence="3">DSM 46832</strain>
    </source>
</reference>
<protein>
    <submittedName>
        <fullName evidence="3">Type I restriction enzyme S subunit</fullName>
        <ecNumber evidence="3">3.1.21.3</ecNumber>
    </submittedName>
</protein>
<dbReference type="CDD" id="cd17278">
    <property type="entry name" value="RMtype1_S_LdeBORF1052P-TRD2-CR2"/>
    <property type="match status" value="1"/>
</dbReference>
<dbReference type="Gene3D" id="3.90.220.20">
    <property type="entry name" value="DNA methylase specificity domains"/>
    <property type="match status" value="2"/>
</dbReference>
<dbReference type="GO" id="GO:0009035">
    <property type="term" value="F:type I site-specific deoxyribonuclease activity"/>
    <property type="evidence" value="ECO:0007669"/>
    <property type="project" value="UniProtKB-EC"/>
</dbReference>
<dbReference type="AlphaFoldDB" id="A0A927MDC5"/>
<dbReference type="RefSeq" id="WP_192768558.1">
    <property type="nucleotide sequence ID" value="NZ_JADBEB010000001.1"/>
</dbReference>